<evidence type="ECO:0000313" key="3">
    <source>
        <dbReference type="Proteomes" id="UP000620104"/>
    </source>
</evidence>
<name>A0A8H3YDZ7_9TREE</name>
<evidence type="ECO:0000313" key="2">
    <source>
        <dbReference type="EMBL" id="GHJ84762.1"/>
    </source>
</evidence>
<dbReference type="EMBL" id="BLZA01000009">
    <property type="protein sequence ID" value="GHJ84762.1"/>
    <property type="molecule type" value="Genomic_DNA"/>
</dbReference>
<protein>
    <submittedName>
        <fullName evidence="2">Uncharacterized protein</fullName>
    </submittedName>
</protein>
<reference evidence="2" key="1">
    <citation type="submission" date="2020-07" db="EMBL/GenBank/DDBJ databases">
        <title>Draft Genome Sequence of a Deep-Sea Yeast, Naganishia (Cryptococcus) liquefaciens strain N6.</title>
        <authorList>
            <person name="Han Y.W."/>
            <person name="Kajitani R."/>
            <person name="Morimoto H."/>
            <person name="Parhat M."/>
            <person name="Tsubouchi H."/>
            <person name="Bakenova O."/>
            <person name="Ogata M."/>
            <person name="Argunhan B."/>
            <person name="Aoki R."/>
            <person name="Kajiwara S."/>
            <person name="Itoh T."/>
            <person name="Iwasaki H."/>
        </authorList>
    </citation>
    <scope>NUCLEOTIDE SEQUENCE</scope>
    <source>
        <strain evidence="2">N6</strain>
    </source>
</reference>
<proteinExistence type="predicted"/>
<keyword evidence="3" id="KW-1185">Reference proteome</keyword>
<accession>A0A8H3YDZ7</accession>
<comment type="caution">
    <text evidence="2">The sequence shown here is derived from an EMBL/GenBank/DDBJ whole genome shotgun (WGS) entry which is preliminary data.</text>
</comment>
<dbReference type="AlphaFoldDB" id="A0A8H3YDZ7"/>
<evidence type="ECO:0000256" key="1">
    <source>
        <dbReference type="SAM" id="MobiDB-lite"/>
    </source>
</evidence>
<sequence>MGSIKRKLKSLLPTGRTAALRNVLTIEWNGTSTPLWASPRSSREEEAAGAAWRRVDDHEDEDEEVQPLTSDRHEAR</sequence>
<organism evidence="2 3">
    <name type="scientific">Naganishia liquefaciens</name>
    <dbReference type="NCBI Taxonomy" id="104408"/>
    <lineage>
        <taxon>Eukaryota</taxon>
        <taxon>Fungi</taxon>
        <taxon>Dikarya</taxon>
        <taxon>Basidiomycota</taxon>
        <taxon>Agaricomycotina</taxon>
        <taxon>Tremellomycetes</taxon>
        <taxon>Filobasidiales</taxon>
        <taxon>Filobasidiaceae</taxon>
        <taxon>Naganishia</taxon>
    </lineage>
</organism>
<gene>
    <name evidence="2" type="ORF">NliqN6_1164</name>
</gene>
<dbReference type="Proteomes" id="UP000620104">
    <property type="component" value="Unassembled WGS sequence"/>
</dbReference>
<feature type="region of interest" description="Disordered" evidence="1">
    <location>
        <begin position="31"/>
        <end position="76"/>
    </location>
</feature>